<dbReference type="AlphaFoldDB" id="A0A2W4WWU4"/>
<dbReference type="SUPFAM" id="SSF56281">
    <property type="entry name" value="Metallo-hydrolase/oxidoreductase"/>
    <property type="match status" value="1"/>
</dbReference>
<dbReference type="EMBL" id="QBMP01000208">
    <property type="protein sequence ID" value="PZO49584.1"/>
    <property type="molecule type" value="Genomic_DNA"/>
</dbReference>
<proteinExistence type="predicted"/>
<protein>
    <submittedName>
        <fullName evidence="3">MBL fold metallo-hydrolase</fullName>
    </submittedName>
</protein>
<dbReference type="FunFam" id="3.60.15.10:FF:000030">
    <property type="entry name" value="Metallo-beta-lactamase family protein"/>
    <property type="match status" value="1"/>
</dbReference>
<dbReference type="Gene3D" id="3.60.15.10">
    <property type="entry name" value="Ribonuclease Z/Hydroxyacylglutathione hydrolase-like"/>
    <property type="match status" value="1"/>
</dbReference>
<dbReference type="InterPro" id="IPR001279">
    <property type="entry name" value="Metallo-B-lactamas"/>
</dbReference>
<dbReference type="InterPro" id="IPR051682">
    <property type="entry name" value="Mito_Persulfide_Diox"/>
</dbReference>
<dbReference type="SMART" id="SM00849">
    <property type="entry name" value="Lactamase_B"/>
    <property type="match status" value="1"/>
</dbReference>
<dbReference type="Pfam" id="PF00753">
    <property type="entry name" value="Lactamase_B"/>
    <property type="match status" value="1"/>
</dbReference>
<evidence type="ECO:0000313" key="3">
    <source>
        <dbReference type="EMBL" id="PZO49584.1"/>
    </source>
</evidence>
<comment type="caution">
    <text evidence="3">The sequence shown here is derived from an EMBL/GenBank/DDBJ whole genome shotgun (WGS) entry which is preliminary data.</text>
</comment>
<dbReference type="PANTHER" id="PTHR43084:SF1">
    <property type="entry name" value="PERSULFIDE DIOXYGENASE ETHE1, MITOCHONDRIAL"/>
    <property type="match status" value="1"/>
</dbReference>
<evidence type="ECO:0000256" key="1">
    <source>
        <dbReference type="ARBA" id="ARBA00022723"/>
    </source>
</evidence>
<dbReference type="GO" id="GO:0050313">
    <property type="term" value="F:sulfur dioxygenase activity"/>
    <property type="evidence" value="ECO:0007669"/>
    <property type="project" value="InterPro"/>
</dbReference>
<organism evidence="3 4">
    <name type="scientific">Phormidesmis priestleyi</name>
    <dbReference type="NCBI Taxonomy" id="268141"/>
    <lineage>
        <taxon>Bacteria</taxon>
        <taxon>Bacillati</taxon>
        <taxon>Cyanobacteriota</taxon>
        <taxon>Cyanophyceae</taxon>
        <taxon>Leptolyngbyales</taxon>
        <taxon>Leptolyngbyaceae</taxon>
        <taxon>Phormidesmis</taxon>
    </lineage>
</organism>
<sequence length="236" mass="26190">MALVLEQINVEGLAQLSYIVGDDKAGVAAIIDPRRDVDGYLQRARELGVRLIASVETHIHADFVSGSHELKARMNVPIYGGKTDDYQFELHQLQEGDELKIGSVTLRVLHTPGHTPEHISLLIYDSKQGEEPFGLFTGDTLFNLDVGRPDLLGGGTEQRLAAELYHSLFDKMLPLGDRVEVYPCHGAGSACGKSIGDRRQSTIGNERIFNPALKERSEEEFVEWILSGMPEPPRHY</sequence>
<keyword evidence="1" id="KW-0479">Metal-binding</keyword>
<dbReference type="InterPro" id="IPR036866">
    <property type="entry name" value="RibonucZ/Hydroxyglut_hydro"/>
</dbReference>
<feature type="non-terminal residue" evidence="3">
    <location>
        <position position="236"/>
    </location>
</feature>
<dbReference type="PANTHER" id="PTHR43084">
    <property type="entry name" value="PERSULFIDE DIOXYGENASE ETHE1"/>
    <property type="match status" value="1"/>
</dbReference>
<accession>A0A2W4WWU4</accession>
<name>A0A2W4WWU4_9CYAN</name>
<dbReference type="GO" id="GO:0070813">
    <property type="term" value="P:hydrogen sulfide metabolic process"/>
    <property type="evidence" value="ECO:0007669"/>
    <property type="project" value="TreeGrafter"/>
</dbReference>
<reference evidence="3 4" key="2">
    <citation type="submission" date="2018-06" db="EMBL/GenBank/DDBJ databases">
        <title>Metagenomic assembly of (sub)arctic Cyanobacteria and their associated microbiome from non-axenic cultures.</title>
        <authorList>
            <person name="Baurain D."/>
        </authorList>
    </citation>
    <scope>NUCLEOTIDE SEQUENCE [LARGE SCALE GENOMIC DNA]</scope>
    <source>
        <strain evidence="3">ULC027bin1</strain>
    </source>
</reference>
<reference evidence="4" key="1">
    <citation type="submission" date="2018-04" db="EMBL/GenBank/DDBJ databases">
        <authorList>
            <person name="Cornet L."/>
        </authorList>
    </citation>
    <scope>NUCLEOTIDE SEQUENCE [LARGE SCALE GENOMIC DNA]</scope>
</reference>
<dbReference type="CDD" id="cd07724">
    <property type="entry name" value="POD-like_MBL-fold"/>
    <property type="match status" value="1"/>
</dbReference>
<dbReference type="InterPro" id="IPR044528">
    <property type="entry name" value="POD-like_MBL-fold"/>
</dbReference>
<dbReference type="GO" id="GO:0046872">
    <property type="term" value="F:metal ion binding"/>
    <property type="evidence" value="ECO:0007669"/>
    <property type="project" value="UniProtKB-KW"/>
</dbReference>
<gene>
    <name evidence="3" type="ORF">DCF15_16720</name>
</gene>
<keyword evidence="3" id="KW-0378">Hydrolase</keyword>
<dbReference type="GO" id="GO:0006749">
    <property type="term" value="P:glutathione metabolic process"/>
    <property type="evidence" value="ECO:0007669"/>
    <property type="project" value="InterPro"/>
</dbReference>
<dbReference type="GO" id="GO:0016787">
    <property type="term" value="F:hydrolase activity"/>
    <property type="evidence" value="ECO:0007669"/>
    <property type="project" value="UniProtKB-KW"/>
</dbReference>
<feature type="domain" description="Metallo-beta-lactamase" evidence="2">
    <location>
        <begin position="14"/>
        <end position="185"/>
    </location>
</feature>
<evidence type="ECO:0000259" key="2">
    <source>
        <dbReference type="SMART" id="SM00849"/>
    </source>
</evidence>
<dbReference type="Proteomes" id="UP000249794">
    <property type="component" value="Unassembled WGS sequence"/>
</dbReference>
<evidence type="ECO:0000313" key="4">
    <source>
        <dbReference type="Proteomes" id="UP000249794"/>
    </source>
</evidence>